<dbReference type="PANTHER" id="PTHR16489">
    <property type="entry name" value="GH11727P"/>
    <property type="match status" value="1"/>
</dbReference>
<dbReference type="InterPro" id="IPR051254">
    <property type="entry name" value="PPP1R15"/>
</dbReference>
<keyword evidence="9" id="KW-0832">Ubl conjugation</keyword>
<dbReference type="GO" id="GO:0019888">
    <property type="term" value="F:protein phosphatase regulator activity"/>
    <property type="evidence" value="ECO:0007669"/>
    <property type="project" value="TreeGrafter"/>
</dbReference>
<feature type="region of interest" description="Disordered" evidence="17">
    <location>
        <begin position="198"/>
        <end position="221"/>
    </location>
</feature>
<dbReference type="GO" id="GO:0005741">
    <property type="term" value="C:mitochondrial outer membrane"/>
    <property type="evidence" value="ECO:0007669"/>
    <property type="project" value="UniProtKB-SubCell"/>
</dbReference>
<feature type="domain" description="Protein phosphatase 1 regulatory subunit 15A/B C-terminal" evidence="18">
    <location>
        <begin position="485"/>
        <end position="528"/>
    </location>
</feature>
<comment type="similarity">
    <text evidence="3">Belongs to the PPP1R15 family.</text>
</comment>
<feature type="compositionally biased region" description="Acidic residues" evidence="17">
    <location>
        <begin position="339"/>
        <end position="348"/>
    </location>
</feature>
<accession>A0AAV7PXI5</accession>
<evidence type="ECO:0000256" key="7">
    <source>
        <dbReference type="ARBA" id="ARBA00022787"/>
    </source>
</evidence>
<dbReference type="EMBL" id="JANPWB010000011">
    <property type="protein sequence ID" value="KAJ1131695.1"/>
    <property type="molecule type" value="Genomic_DNA"/>
</dbReference>
<evidence type="ECO:0000259" key="18">
    <source>
        <dbReference type="Pfam" id="PF10488"/>
    </source>
</evidence>
<keyword evidence="10" id="KW-0810">Translation regulation</keyword>
<organism evidence="19 20">
    <name type="scientific">Pleurodeles waltl</name>
    <name type="common">Iberian ribbed newt</name>
    <dbReference type="NCBI Taxonomy" id="8319"/>
    <lineage>
        <taxon>Eukaryota</taxon>
        <taxon>Metazoa</taxon>
        <taxon>Chordata</taxon>
        <taxon>Craniata</taxon>
        <taxon>Vertebrata</taxon>
        <taxon>Euteleostomi</taxon>
        <taxon>Amphibia</taxon>
        <taxon>Batrachia</taxon>
        <taxon>Caudata</taxon>
        <taxon>Salamandroidea</taxon>
        <taxon>Salamandridae</taxon>
        <taxon>Pleurodelinae</taxon>
        <taxon>Pleurodeles</taxon>
    </lineage>
</organism>
<evidence type="ECO:0000313" key="20">
    <source>
        <dbReference type="Proteomes" id="UP001066276"/>
    </source>
</evidence>
<comment type="caution">
    <text evidence="19">The sequence shown here is derived from an EMBL/GenBank/DDBJ whole genome shotgun (WGS) entry which is preliminary data.</text>
</comment>
<dbReference type="GO" id="GO:0000164">
    <property type="term" value="C:protein phosphatase type 1 complex"/>
    <property type="evidence" value="ECO:0007669"/>
    <property type="project" value="TreeGrafter"/>
</dbReference>
<dbReference type="Proteomes" id="UP001066276">
    <property type="component" value="Chromosome 7"/>
</dbReference>
<feature type="region of interest" description="Disordered" evidence="17">
    <location>
        <begin position="317"/>
        <end position="348"/>
    </location>
</feature>
<keyword evidence="4" id="KW-0597">Phosphoprotein</keyword>
<evidence type="ECO:0000256" key="9">
    <source>
        <dbReference type="ARBA" id="ARBA00022843"/>
    </source>
</evidence>
<evidence type="ECO:0000256" key="14">
    <source>
        <dbReference type="ARBA" id="ARBA00040008"/>
    </source>
</evidence>
<name>A0AAV7PXI5_PLEWA</name>
<dbReference type="AlphaFoldDB" id="A0AAV7PXI5"/>
<evidence type="ECO:0000256" key="13">
    <source>
        <dbReference type="ARBA" id="ARBA00023136"/>
    </source>
</evidence>
<comment type="subcellular location">
    <subcellularLocation>
        <location evidence="1">Endoplasmic reticulum membrane</location>
        <topology evidence="1">Peripheral membrane protein</topology>
        <orientation evidence="1">Cytoplasmic side</orientation>
    </subcellularLocation>
    <subcellularLocation>
        <location evidence="2">Mitochondrion outer membrane</location>
        <topology evidence="2">Peripheral membrane protein</topology>
        <orientation evidence="2">Cytoplasmic side</orientation>
    </subcellularLocation>
</comment>
<sequence length="543" mass="60475">MSVFPQPPLDDVSVGACNGRRIRAGVTMLVVVIAEDHVVPKCRHMNSDMSYLKCNSAMWNHTGFAQSSHGGTLSMNVMEGQCYTPVEEVFPGLDSHINELVMAAKILECVISLARRLLVREAHSWWARPTNWLSKIIGMGRWAHQKVWMKASGGQSTGQEDPRKEQGTGTMEKMAEEYSLIGASTGWTHTEMEPYLTGDGSDTAKGDALDNMSGSQDVHPPLREEHRDKAAFLSCKNPFIFSMVCWPTEDDDHPPSDWSSDSEDEGVAPGENRSLEGKVNAVHGVWEERIETQTEEDELSDGTRVCWACASKDVKDPFDSESNWSDDSDDDGVGTSWGSDDEASKDEDEDLWLSFCRSDDPYNPLSFAMPTSNGIQASNMQGRGLKNTTSGACSIEVKLEEPNGKNLGNRFLVPQKPYTKGHVQQAYRRTAYHSNCLQTRASTGAVTAKASEDNLGCDNCLIKKVRFSPVVKVHPMIAWSYAHRTARRGPWEEHARDRCRFQRRITETESAIGYCLSPAHRESVWARLHGSWDMGVEPTYARD</sequence>
<evidence type="ECO:0000256" key="1">
    <source>
        <dbReference type="ARBA" id="ARBA00004397"/>
    </source>
</evidence>
<evidence type="ECO:0000256" key="5">
    <source>
        <dbReference type="ARBA" id="ARBA00022703"/>
    </source>
</evidence>
<evidence type="ECO:0000256" key="10">
    <source>
        <dbReference type="ARBA" id="ARBA00022845"/>
    </source>
</evidence>
<reference evidence="19" key="1">
    <citation type="journal article" date="2022" name="bioRxiv">
        <title>Sequencing and chromosome-scale assembly of the giantPleurodeles waltlgenome.</title>
        <authorList>
            <person name="Brown T."/>
            <person name="Elewa A."/>
            <person name="Iarovenko S."/>
            <person name="Subramanian E."/>
            <person name="Araus A.J."/>
            <person name="Petzold A."/>
            <person name="Susuki M."/>
            <person name="Suzuki K.-i.T."/>
            <person name="Hayashi T."/>
            <person name="Toyoda A."/>
            <person name="Oliveira C."/>
            <person name="Osipova E."/>
            <person name="Leigh N.D."/>
            <person name="Simon A."/>
            <person name="Yun M.H."/>
        </authorList>
    </citation>
    <scope>NUCLEOTIDE SEQUENCE</scope>
    <source>
        <strain evidence="19">20211129_DDA</strain>
        <tissue evidence="19">Liver</tissue>
    </source>
</reference>
<evidence type="ECO:0000256" key="15">
    <source>
        <dbReference type="ARBA" id="ARBA00042438"/>
    </source>
</evidence>
<evidence type="ECO:0000256" key="4">
    <source>
        <dbReference type="ARBA" id="ARBA00022553"/>
    </source>
</evidence>
<keyword evidence="7" id="KW-1000">Mitochondrion outer membrane</keyword>
<proteinExistence type="inferred from homology"/>
<keyword evidence="5" id="KW-0053">Apoptosis</keyword>
<gene>
    <name evidence="19" type="ORF">NDU88_010029</name>
</gene>
<evidence type="ECO:0000256" key="16">
    <source>
        <dbReference type="ARBA" id="ARBA00047011"/>
    </source>
</evidence>
<keyword evidence="20" id="KW-1185">Reference proteome</keyword>
<dbReference type="PANTHER" id="PTHR16489:SF14">
    <property type="entry name" value="PROTEIN PHOSPHATASE 1 REGULATORY SUBUNIT 15A"/>
    <property type="match status" value="1"/>
</dbReference>
<evidence type="ECO:0000256" key="3">
    <source>
        <dbReference type="ARBA" id="ARBA00010161"/>
    </source>
</evidence>
<keyword evidence="8" id="KW-0256">Endoplasmic reticulum</keyword>
<evidence type="ECO:0000256" key="8">
    <source>
        <dbReference type="ARBA" id="ARBA00022824"/>
    </source>
</evidence>
<dbReference type="Pfam" id="PF10488">
    <property type="entry name" value="PP1c_bdg"/>
    <property type="match status" value="1"/>
</dbReference>
<evidence type="ECO:0000256" key="6">
    <source>
        <dbReference type="ARBA" id="ARBA00022737"/>
    </source>
</evidence>
<evidence type="ECO:0000313" key="19">
    <source>
        <dbReference type="EMBL" id="KAJ1131695.1"/>
    </source>
</evidence>
<keyword evidence="12" id="KW-0496">Mitochondrion</keyword>
<comment type="subunit">
    <text evidence="16">Interacts with PPP1CA. Interacts with EIF2S1. Interacts with PCNA. Interacts with LYN and KMT2A/MLL1. Interacts with PPP1R1A and SMARCB1. Interacts with SMAD7. Interacts with BAG1. Interacts with NOX4.</text>
</comment>
<keyword evidence="11" id="KW-0346">Stress response</keyword>
<feature type="region of interest" description="Disordered" evidence="17">
    <location>
        <begin position="250"/>
        <end position="278"/>
    </location>
</feature>
<evidence type="ECO:0000256" key="2">
    <source>
        <dbReference type="ARBA" id="ARBA00004570"/>
    </source>
</evidence>
<keyword evidence="13" id="KW-0472">Membrane</keyword>
<evidence type="ECO:0000256" key="12">
    <source>
        <dbReference type="ARBA" id="ARBA00023128"/>
    </source>
</evidence>
<protein>
    <recommendedName>
        <fullName evidence="14">Protein phosphatase 1 regulatory subunit 15A</fullName>
    </recommendedName>
    <alternativeName>
        <fullName evidence="15">Growth arrest and DNA damage-inducible protein GADD34</fullName>
    </alternativeName>
</protein>
<dbReference type="GO" id="GO:0005789">
    <property type="term" value="C:endoplasmic reticulum membrane"/>
    <property type="evidence" value="ECO:0007669"/>
    <property type="project" value="UniProtKB-SubCell"/>
</dbReference>
<evidence type="ECO:0000256" key="11">
    <source>
        <dbReference type="ARBA" id="ARBA00023016"/>
    </source>
</evidence>
<dbReference type="GO" id="GO:0006417">
    <property type="term" value="P:regulation of translation"/>
    <property type="evidence" value="ECO:0007669"/>
    <property type="project" value="UniProtKB-KW"/>
</dbReference>
<dbReference type="InterPro" id="IPR019523">
    <property type="entry name" value="Prot_Pase1_reg-su15A/B_C"/>
</dbReference>
<keyword evidence="6" id="KW-0677">Repeat</keyword>
<evidence type="ECO:0000256" key="17">
    <source>
        <dbReference type="SAM" id="MobiDB-lite"/>
    </source>
</evidence>
<dbReference type="GO" id="GO:0006915">
    <property type="term" value="P:apoptotic process"/>
    <property type="evidence" value="ECO:0007669"/>
    <property type="project" value="UniProtKB-KW"/>
</dbReference>
<dbReference type="GO" id="GO:0034976">
    <property type="term" value="P:response to endoplasmic reticulum stress"/>
    <property type="evidence" value="ECO:0007669"/>
    <property type="project" value="TreeGrafter"/>
</dbReference>